<dbReference type="EMBL" id="FJXR01000015">
    <property type="protein sequence ID" value="CZV59441.1"/>
    <property type="molecule type" value="Genomic_DNA"/>
</dbReference>
<sequence length="203" mass="22298">MPFTQMMRDKLALIKMDGSTVAGLKGSVQKGKIYIMRGDISIEPGDELHREMPGGKFEEYIVVEPNFRQGLHGIPAHYQTEVRRKSNQLQQAASAASHTTNYNFYGDNSRVNNNSVDNSNNFTGSDDSVRQVLAILSAARKDVEASAMEPVDTQTTKVTFDIVESQIQAKTPSKPVIKTLLAGLPVVAQALPSVVKLIEMFQS</sequence>
<reference evidence="1 2" key="1">
    <citation type="submission" date="2016-03" db="EMBL/GenBank/DDBJ databases">
        <authorList>
            <consortium name="Pathogen Informatics"/>
        </authorList>
    </citation>
    <scope>NUCLEOTIDE SEQUENCE [LARGE SCALE GENOMIC DNA]</scope>
    <source>
        <strain evidence="2">e1252</strain>
    </source>
</reference>
<dbReference type="Proteomes" id="UP000076008">
    <property type="component" value="Unassembled WGS sequence"/>
</dbReference>
<gene>
    <name evidence="1" type="ORF">SAMEA2273318_02782</name>
</gene>
<organism evidence="1 2">
    <name type="scientific">Enterobacter cloacae</name>
    <dbReference type="NCBI Taxonomy" id="550"/>
    <lineage>
        <taxon>Bacteria</taxon>
        <taxon>Pseudomonadati</taxon>
        <taxon>Pseudomonadota</taxon>
        <taxon>Gammaproteobacteria</taxon>
        <taxon>Enterobacterales</taxon>
        <taxon>Enterobacteriaceae</taxon>
        <taxon>Enterobacter</taxon>
        <taxon>Enterobacter cloacae complex</taxon>
    </lineage>
</organism>
<proteinExistence type="predicted"/>
<dbReference type="AlphaFoldDB" id="A0A156SSD7"/>
<evidence type="ECO:0000313" key="1">
    <source>
        <dbReference type="EMBL" id="CZV59441.1"/>
    </source>
</evidence>
<protein>
    <submittedName>
        <fullName evidence="1">Uncharacterized protein</fullName>
    </submittedName>
</protein>
<dbReference type="RefSeq" id="WP_063144480.1">
    <property type="nucleotide sequence ID" value="NZ_FJXR01000015.1"/>
</dbReference>
<name>A0A156SSD7_ENTCL</name>
<evidence type="ECO:0000313" key="2">
    <source>
        <dbReference type="Proteomes" id="UP000076008"/>
    </source>
</evidence>
<accession>A0A156SSD7</accession>